<dbReference type="Proteomes" id="UP000297540">
    <property type="component" value="Unassembled WGS sequence"/>
</dbReference>
<keyword evidence="3" id="KW-1185">Reference proteome</keyword>
<proteinExistence type="predicted"/>
<dbReference type="RefSeq" id="WP_133227154.1">
    <property type="nucleotide sequence ID" value="NZ_SOZE01000003.1"/>
</dbReference>
<feature type="transmembrane region" description="Helical" evidence="1">
    <location>
        <begin position="15"/>
        <end position="35"/>
    </location>
</feature>
<keyword evidence="1" id="KW-1133">Transmembrane helix</keyword>
<evidence type="ECO:0000256" key="1">
    <source>
        <dbReference type="SAM" id="Phobius"/>
    </source>
</evidence>
<name>A0A4Y8SLA2_9SPHI</name>
<sequence>MAQLNVQRKKKSSTWIWVILFILAVGVILMLYSGYNKSYRPTELKTTPTDTAIKDTSVH</sequence>
<dbReference type="EMBL" id="SOZE01000003">
    <property type="protein sequence ID" value="TFF39662.1"/>
    <property type="molecule type" value="Genomic_DNA"/>
</dbReference>
<organism evidence="2 3">
    <name type="scientific">Mucilaginibacter psychrotolerans</name>
    <dbReference type="NCBI Taxonomy" id="1524096"/>
    <lineage>
        <taxon>Bacteria</taxon>
        <taxon>Pseudomonadati</taxon>
        <taxon>Bacteroidota</taxon>
        <taxon>Sphingobacteriia</taxon>
        <taxon>Sphingobacteriales</taxon>
        <taxon>Sphingobacteriaceae</taxon>
        <taxon>Mucilaginibacter</taxon>
    </lineage>
</organism>
<accession>A0A4Y8SLA2</accession>
<evidence type="ECO:0000313" key="3">
    <source>
        <dbReference type="Proteomes" id="UP000297540"/>
    </source>
</evidence>
<protein>
    <submittedName>
        <fullName evidence="2">Uncharacterized protein</fullName>
    </submittedName>
</protein>
<keyword evidence="1" id="KW-0472">Membrane</keyword>
<comment type="caution">
    <text evidence="2">The sequence shown here is derived from an EMBL/GenBank/DDBJ whole genome shotgun (WGS) entry which is preliminary data.</text>
</comment>
<evidence type="ECO:0000313" key="2">
    <source>
        <dbReference type="EMBL" id="TFF39662.1"/>
    </source>
</evidence>
<gene>
    <name evidence="2" type="ORF">E2R66_04660</name>
</gene>
<keyword evidence="1" id="KW-0812">Transmembrane</keyword>
<dbReference type="OrthoDB" id="853367at2"/>
<reference evidence="2 3" key="1">
    <citation type="journal article" date="2017" name="Int. J. Syst. Evol. Microbiol.">
        <title>Mucilaginibacterpsychrotolerans sp. nov., isolated from peatlands.</title>
        <authorList>
            <person name="Deng Y."/>
            <person name="Shen L."/>
            <person name="Xu B."/>
            <person name="Liu Y."/>
            <person name="Gu Z."/>
            <person name="Liu H."/>
            <person name="Zhou Y."/>
        </authorList>
    </citation>
    <scope>NUCLEOTIDE SEQUENCE [LARGE SCALE GENOMIC DNA]</scope>
    <source>
        <strain evidence="2 3">NH7-4</strain>
    </source>
</reference>
<dbReference type="AlphaFoldDB" id="A0A4Y8SLA2"/>